<accession>A0A9N9E2N3</accession>
<keyword evidence="2" id="KW-1185">Reference proteome</keyword>
<reference evidence="1" key="1">
    <citation type="submission" date="2021-06" db="EMBL/GenBank/DDBJ databases">
        <authorList>
            <person name="Kallberg Y."/>
            <person name="Tangrot J."/>
            <person name="Rosling A."/>
        </authorList>
    </citation>
    <scope>NUCLEOTIDE SEQUENCE</scope>
    <source>
        <strain evidence="1">UK204</strain>
    </source>
</reference>
<organism evidence="1 2">
    <name type="scientific">Funneliformis caledonium</name>
    <dbReference type="NCBI Taxonomy" id="1117310"/>
    <lineage>
        <taxon>Eukaryota</taxon>
        <taxon>Fungi</taxon>
        <taxon>Fungi incertae sedis</taxon>
        <taxon>Mucoromycota</taxon>
        <taxon>Glomeromycotina</taxon>
        <taxon>Glomeromycetes</taxon>
        <taxon>Glomerales</taxon>
        <taxon>Glomeraceae</taxon>
        <taxon>Funneliformis</taxon>
    </lineage>
</organism>
<evidence type="ECO:0000313" key="1">
    <source>
        <dbReference type="EMBL" id="CAG8660302.1"/>
    </source>
</evidence>
<protein>
    <submittedName>
        <fullName evidence="1">8433_t:CDS:1</fullName>
    </submittedName>
</protein>
<comment type="caution">
    <text evidence="1">The sequence shown here is derived from an EMBL/GenBank/DDBJ whole genome shotgun (WGS) entry which is preliminary data.</text>
</comment>
<feature type="non-terminal residue" evidence="1">
    <location>
        <position position="120"/>
    </location>
</feature>
<evidence type="ECO:0000313" key="2">
    <source>
        <dbReference type="Proteomes" id="UP000789570"/>
    </source>
</evidence>
<sequence length="120" mass="13637">EIGRELEELMVTILENVENVWEMKALRGHGFSRERFFPVSEIPQSFRRSFVADSLVLLDDADDTDCIDNIADSANDPNYINDLTDYTDKPDGLNETDGLDRTDISLKSILKIYCLICCSI</sequence>
<name>A0A9N9E2N3_9GLOM</name>
<dbReference type="AlphaFoldDB" id="A0A9N9E2N3"/>
<dbReference type="Proteomes" id="UP000789570">
    <property type="component" value="Unassembled WGS sequence"/>
</dbReference>
<dbReference type="EMBL" id="CAJVPQ010004904">
    <property type="protein sequence ID" value="CAG8660302.1"/>
    <property type="molecule type" value="Genomic_DNA"/>
</dbReference>
<proteinExistence type="predicted"/>
<gene>
    <name evidence="1" type="ORF">FCALED_LOCUS11516</name>
</gene>